<sequence>MSEIALQSPVFGAERLGDPQPRRVLTQRGGYRPQPVPRPPIGPIRRPTELPGRKGKHRHGGEDQQHQPGADGQQRHQNADQGHHADHGNDQTRAQERHDGLDVGGDRGDDLGISVVFKCVQAQALGMGEDDGPQSKQHLLTGVSGDHGTPPLHDPPNDHGGGAGERCPPKRREHMAANPDVNTVADEQGRQQTRAGLHGHQQQAQRKRAAELTQQAA</sequence>
<feature type="region of interest" description="Disordered" evidence="1">
    <location>
        <begin position="126"/>
        <end position="217"/>
    </location>
</feature>
<evidence type="ECO:0000313" key="3">
    <source>
        <dbReference type="EMBL" id="CKT61694.1"/>
    </source>
</evidence>
<gene>
    <name evidence="3" type="ORF">ERS027646_03893</name>
    <name evidence="2" type="ORF">ERS027659_03884</name>
</gene>
<dbReference type="AlphaFoldDB" id="A0A655AKV5"/>
<organism evidence="2 5">
    <name type="scientific">Mycobacterium tuberculosis</name>
    <dbReference type="NCBI Taxonomy" id="1773"/>
    <lineage>
        <taxon>Bacteria</taxon>
        <taxon>Bacillati</taxon>
        <taxon>Actinomycetota</taxon>
        <taxon>Actinomycetes</taxon>
        <taxon>Mycobacteriales</taxon>
        <taxon>Mycobacteriaceae</taxon>
        <taxon>Mycobacterium</taxon>
        <taxon>Mycobacterium tuberculosis complex</taxon>
    </lineage>
</organism>
<feature type="compositionally biased region" description="Polar residues" evidence="1">
    <location>
        <begin position="190"/>
        <end position="204"/>
    </location>
</feature>
<reference evidence="4 5" key="1">
    <citation type="submission" date="2015-03" db="EMBL/GenBank/DDBJ databases">
        <authorList>
            <consortium name="Pathogen Informatics"/>
        </authorList>
    </citation>
    <scope>NUCLEOTIDE SEQUENCE [LARGE SCALE GENOMIC DNA]</scope>
    <source>
        <strain evidence="3 4">Bir 172</strain>
        <strain evidence="2 5">Bir 185</strain>
    </source>
</reference>
<evidence type="ECO:0000313" key="4">
    <source>
        <dbReference type="Proteomes" id="UP000048948"/>
    </source>
</evidence>
<feature type="region of interest" description="Disordered" evidence="1">
    <location>
        <begin position="1"/>
        <end position="110"/>
    </location>
</feature>
<name>A0A655AKV5_MYCTX</name>
<protein>
    <submittedName>
        <fullName evidence="2">Uncharacterized protein</fullName>
    </submittedName>
</protein>
<dbReference type="EMBL" id="CNFT01001231">
    <property type="protein sequence ID" value="CKT03992.1"/>
    <property type="molecule type" value="Genomic_DNA"/>
</dbReference>
<evidence type="ECO:0000313" key="2">
    <source>
        <dbReference type="EMBL" id="CKT03992.1"/>
    </source>
</evidence>
<dbReference type="EMBL" id="CNGE01001015">
    <property type="protein sequence ID" value="CKT61694.1"/>
    <property type="molecule type" value="Genomic_DNA"/>
</dbReference>
<dbReference type="Proteomes" id="UP000050164">
    <property type="component" value="Unassembled WGS sequence"/>
</dbReference>
<evidence type="ECO:0000313" key="5">
    <source>
        <dbReference type="Proteomes" id="UP000050164"/>
    </source>
</evidence>
<proteinExistence type="predicted"/>
<evidence type="ECO:0000256" key="1">
    <source>
        <dbReference type="SAM" id="MobiDB-lite"/>
    </source>
</evidence>
<feature type="compositionally biased region" description="Basic and acidic residues" evidence="1">
    <location>
        <begin position="73"/>
        <end position="110"/>
    </location>
</feature>
<accession>A0A655AKV5</accession>
<dbReference type="Proteomes" id="UP000048948">
    <property type="component" value="Unassembled WGS sequence"/>
</dbReference>